<keyword evidence="4 7" id="KW-1133">Transmembrane helix</keyword>
<dbReference type="Proteomes" id="UP000838412">
    <property type="component" value="Chromosome 4"/>
</dbReference>
<organism evidence="9 10">
    <name type="scientific">Branchiostoma lanceolatum</name>
    <name type="common">Common lancelet</name>
    <name type="synonym">Amphioxus lanceolatum</name>
    <dbReference type="NCBI Taxonomy" id="7740"/>
    <lineage>
        <taxon>Eukaryota</taxon>
        <taxon>Metazoa</taxon>
        <taxon>Chordata</taxon>
        <taxon>Cephalochordata</taxon>
        <taxon>Leptocardii</taxon>
        <taxon>Amphioxiformes</taxon>
        <taxon>Branchiostomatidae</taxon>
        <taxon>Branchiostoma</taxon>
    </lineage>
</organism>
<protein>
    <submittedName>
        <fullName evidence="9">PTCHD3 protein</fullName>
    </submittedName>
</protein>
<evidence type="ECO:0000256" key="6">
    <source>
        <dbReference type="ARBA" id="ARBA00023180"/>
    </source>
</evidence>
<feature type="transmembrane region" description="Helical" evidence="7">
    <location>
        <begin position="289"/>
        <end position="313"/>
    </location>
</feature>
<dbReference type="SUPFAM" id="SSF82866">
    <property type="entry name" value="Multidrug efflux transporter AcrB transmembrane domain"/>
    <property type="match status" value="2"/>
</dbReference>
<feature type="transmembrane region" description="Helical" evidence="7">
    <location>
        <begin position="476"/>
        <end position="503"/>
    </location>
</feature>
<reference evidence="9" key="1">
    <citation type="submission" date="2022-01" db="EMBL/GenBank/DDBJ databases">
        <authorList>
            <person name="Braso-Vives M."/>
        </authorList>
    </citation>
    <scope>NUCLEOTIDE SEQUENCE</scope>
</reference>
<proteinExistence type="inferred from homology"/>
<feature type="transmembrane region" description="Helical" evidence="7">
    <location>
        <begin position="390"/>
        <end position="415"/>
    </location>
</feature>
<feature type="transmembrane region" description="Helical" evidence="7">
    <location>
        <begin position="263"/>
        <end position="283"/>
    </location>
</feature>
<sequence length="875" mass="96826">MKTPQYRLDCLFNLLGRLTARKPVPFLLGPVLVAGILGIGFVFIQLQAEWDIVYLFSPENGRASQNQADVRRCFPTHYSIFSPNRETEVGNFGKVIIAANGAGNLLNCELARQVQTIHQAIVTMPVAVGERTLTYADLCARRGETCVSSPLVDLVRRQCRGVVGTMSITFPIASYSENASVFLGHQVGGVDYLPEGRTLKRARAFQLSYHLQPDEGGRARAWEQSFTRRVLELSPENITAVPLTSITLETDIMDTSAAVVRRFALMFALVSIVCSVSMSADWVRAKVLVGMASLLTLALAFLSSFGVLLWFGFKFISPVGLISFPMLGLESANRLHLAASWWRTDEAAAVPERLGRTLRETGVPMAGTAVVLAVTYGVGSSTDFPGLKTFFLFSALVTVFLFLYQCMFLLALFGLDGRRENANRHAYAICKAVLPRSEARDQHLVYKIFCAGGRSVHDTEPWQAGERSLSGLIHKYMVIFLAMPLCKVLVGALCLIYIGIAVWGCYNLQTDFLLRSIVADDSVSASFYKSEERFFSKFGPPVSVVVVKGNEYWRQNSVNNILDLKADLEHSGFVYDISETEEGRFWLSEFLSFAHSVGVSVDSQNDFVASLNSFFGANKSHSPYVSDVLIENDTISCSRFVLQTKDTYRFRDSVTAVRTFQQIIQEHGANALVFHASFFFNDMLTQIYSEVVRFTAALGGSLFGLVFVLTLNPVVALLSVVSCASICLGIVGFSVLWGVTLDINSFMSFSLAASFSVEQSLRLLLLFVTVPKSDTRQTAMSITGPVSLQHFLATLCAVCVLSTSDTILFRNYFKILFFTILFGFAHAFLYLPVCLSLICDHLYLWNPKDKSTGEAGENDKTHDIVLNNPYVTQLF</sequence>
<feature type="transmembrane region" description="Helical" evidence="7">
    <location>
        <begin position="24"/>
        <end position="44"/>
    </location>
</feature>
<dbReference type="InterPro" id="IPR003392">
    <property type="entry name" value="PTHD_SSD"/>
</dbReference>
<feature type="transmembrane region" description="Helical" evidence="7">
    <location>
        <begin position="815"/>
        <end position="838"/>
    </location>
</feature>
<evidence type="ECO:0000313" key="10">
    <source>
        <dbReference type="Proteomes" id="UP000838412"/>
    </source>
</evidence>
<dbReference type="Pfam" id="PF02460">
    <property type="entry name" value="Patched"/>
    <property type="match status" value="1"/>
</dbReference>
<dbReference type="PANTHER" id="PTHR10796:SF92">
    <property type="entry name" value="PATCHED-RELATED, ISOFORM A"/>
    <property type="match status" value="1"/>
</dbReference>
<evidence type="ECO:0000313" key="9">
    <source>
        <dbReference type="EMBL" id="CAH1261351.1"/>
    </source>
</evidence>
<accession>A0A8J9ZSJ8</accession>
<evidence type="ECO:0000259" key="8">
    <source>
        <dbReference type="PROSITE" id="PS50156"/>
    </source>
</evidence>
<evidence type="ECO:0000256" key="7">
    <source>
        <dbReference type="SAM" id="Phobius"/>
    </source>
</evidence>
<feature type="transmembrane region" description="Helical" evidence="7">
    <location>
        <begin position="716"/>
        <end position="740"/>
    </location>
</feature>
<keyword evidence="6" id="KW-0325">Glycoprotein</keyword>
<evidence type="ECO:0000256" key="2">
    <source>
        <dbReference type="ARBA" id="ARBA00005585"/>
    </source>
</evidence>
<gene>
    <name evidence="9" type="primary">PTCHD3</name>
    <name evidence="9" type="ORF">BLAG_LOCUS16797</name>
</gene>
<dbReference type="Gene3D" id="1.20.1640.10">
    <property type="entry name" value="Multidrug efflux transporter AcrB transmembrane domain"/>
    <property type="match status" value="2"/>
</dbReference>
<feature type="transmembrane region" description="Helical" evidence="7">
    <location>
        <begin position="791"/>
        <end position="809"/>
    </location>
</feature>
<name>A0A8J9ZSJ8_BRALA</name>
<keyword evidence="5 7" id="KW-0472">Membrane</keyword>
<dbReference type="InterPro" id="IPR000731">
    <property type="entry name" value="SSD"/>
</dbReference>
<dbReference type="EMBL" id="OV696689">
    <property type="protein sequence ID" value="CAH1261351.1"/>
    <property type="molecule type" value="Genomic_DNA"/>
</dbReference>
<dbReference type="GO" id="GO:0016020">
    <property type="term" value="C:membrane"/>
    <property type="evidence" value="ECO:0007669"/>
    <property type="project" value="UniProtKB-SubCell"/>
</dbReference>
<comment type="subcellular location">
    <subcellularLocation>
        <location evidence="1">Membrane</location>
        <topology evidence="1">Multi-pass membrane protein</topology>
    </subcellularLocation>
</comment>
<feature type="domain" description="SSD" evidence="8">
    <location>
        <begin position="254"/>
        <end position="415"/>
    </location>
</feature>
<evidence type="ECO:0000256" key="5">
    <source>
        <dbReference type="ARBA" id="ARBA00023136"/>
    </source>
</evidence>
<evidence type="ECO:0000256" key="3">
    <source>
        <dbReference type="ARBA" id="ARBA00022692"/>
    </source>
</evidence>
<evidence type="ECO:0000256" key="4">
    <source>
        <dbReference type="ARBA" id="ARBA00022989"/>
    </source>
</evidence>
<keyword evidence="3 7" id="KW-0812">Transmembrane</keyword>
<keyword evidence="10" id="KW-1185">Reference proteome</keyword>
<evidence type="ECO:0000256" key="1">
    <source>
        <dbReference type="ARBA" id="ARBA00004141"/>
    </source>
</evidence>
<dbReference type="AlphaFoldDB" id="A0A8J9ZSJ8"/>
<dbReference type="OrthoDB" id="10042275at2759"/>
<dbReference type="PROSITE" id="PS50156">
    <property type="entry name" value="SSD"/>
    <property type="match status" value="1"/>
</dbReference>
<feature type="transmembrane region" description="Helical" evidence="7">
    <location>
        <begin position="691"/>
        <end position="709"/>
    </location>
</feature>
<dbReference type="PANTHER" id="PTHR10796">
    <property type="entry name" value="PATCHED-RELATED"/>
    <property type="match status" value="1"/>
</dbReference>
<comment type="similarity">
    <text evidence="2">Belongs to the patched family.</text>
</comment>
<dbReference type="InterPro" id="IPR051697">
    <property type="entry name" value="Patched_domain-protein"/>
</dbReference>